<dbReference type="Proteomes" id="UP001190926">
    <property type="component" value="Unassembled WGS sequence"/>
</dbReference>
<proteinExistence type="inferred from homology"/>
<gene>
    <name evidence="4" type="ORF">C2S53_010994</name>
</gene>
<dbReference type="Gene3D" id="3.30.559.10">
    <property type="entry name" value="Chloramphenicol acetyltransferase-like domain"/>
    <property type="match status" value="2"/>
</dbReference>
<protein>
    <submittedName>
        <fullName evidence="4">Uncharacterized protein</fullName>
    </submittedName>
</protein>
<comment type="similarity">
    <text evidence="1">Belongs to the plant acyltransferase family.</text>
</comment>
<comment type="caution">
    <text evidence="4">The sequence shown here is derived from an EMBL/GenBank/DDBJ whole genome shotgun (WGS) entry which is preliminary data.</text>
</comment>
<keyword evidence="2" id="KW-0808">Transferase</keyword>
<dbReference type="EMBL" id="SDAM02000091">
    <property type="protein sequence ID" value="KAH6831341.1"/>
    <property type="molecule type" value="Genomic_DNA"/>
</dbReference>
<keyword evidence="3" id="KW-0012">Acyltransferase</keyword>
<evidence type="ECO:0000313" key="4">
    <source>
        <dbReference type="EMBL" id="KAH6831341.1"/>
    </source>
</evidence>
<name>A0AAD4P9K2_PERFH</name>
<dbReference type="PANTHER" id="PTHR31623:SF124">
    <property type="entry name" value="VINORINE SYNTHASE-RELATED"/>
    <property type="match status" value="1"/>
</dbReference>
<evidence type="ECO:0000313" key="5">
    <source>
        <dbReference type="Proteomes" id="UP001190926"/>
    </source>
</evidence>
<accession>A0AAD4P9K2</accession>
<reference evidence="4 5" key="1">
    <citation type="journal article" date="2021" name="Nat. Commun.">
        <title>Incipient diploidization of the medicinal plant Perilla within 10,000 years.</title>
        <authorList>
            <person name="Zhang Y."/>
            <person name="Shen Q."/>
            <person name="Leng L."/>
            <person name="Zhang D."/>
            <person name="Chen S."/>
            <person name="Shi Y."/>
            <person name="Ning Z."/>
            <person name="Chen S."/>
        </authorList>
    </citation>
    <scope>NUCLEOTIDE SEQUENCE [LARGE SCALE GENOMIC DNA]</scope>
    <source>
        <strain evidence="5">cv. PC099</strain>
    </source>
</reference>
<dbReference type="GO" id="GO:0016746">
    <property type="term" value="F:acyltransferase activity"/>
    <property type="evidence" value="ECO:0007669"/>
    <property type="project" value="UniProtKB-KW"/>
</dbReference>
<sequence length="439" mass="49203">MKVKVVREKVVKPCKPTPPHLRTYKLSLLEETNPSINHIRLFYFSSSDDGRLIDEKKIVCLEESLAQILPSFYPLAGRYVKEKREVDCNDQGAQYSTAEVDCDLSQIVGGAAEVEPEQLNQLLPVDIAAVDEPTDPMLAVQINRFRCGSLAIGVCASHRVIDSAAFAQFVTAWATAAASGGSQLIQPHFDNHSCFPAENLPPLDYHESETPEKIVTKRYVFDNKAIEKLRERLSKEWKSERPPSRVVAVSAFLTQAVLRADRARRSGKPRAAVIGQLINIRERTVPSVPKNTFGTWISGSFLELTAAETVEENLPGLAAKMRWSVQKGVSDCASVLSNKAFFRKVVIDSFFEAAEKANSPDWKVIWVTDISKFSEYDVDFGFGKPVWVSFAAMPLQDHIILFSNKNNDGFEAWVCLQETDMQFFRQDEEIPLLTANVWV</sequence>
<keyword evidence="5" id="KW-1185">Reference proteome</keyword>
<dbReference type="InterPro" id="IPR023213">
    <property type="entry name" value="CAT-like_dom_sf"/>
</dbReference>
<dbReference type="AlphaFoldDB" id="A0AAD4P9K2"/>
<dbReference type="Pfam" id="PF02458">
    <property type="entry name" value="Transferase"/>
    <property type="match status" value="1"/>
</dbReference>
<organism evidence="4 5">
    <name type="scientific">Perilla frutescens var. hirtella</name>
    <name type="common">Perilla citriodora</name>
    <name type="synonym">Perilla setoyensis</name>
    <dbReference type="NCBI Taxonomy" id="608512"/>
    <lineage>
        <taxon>Eukaryota</taxon>
        <taxon>Viridiplantae</taxon>
        <taxon>Streptophyta</taxon>
        <taxon>Embryophyta</taxon>
        <taxon>Tracheophyta</taxon>
        <taxon>Spermatophyta</taxon>
        <taxon>Magnoliopsida</taxon>
        <taxon>eudicotyledons</taxon>
        <taxon>Gunneridae</taxon>
        <taxon>Pentapetalae</taxon>
        <taxon>asterids</taxon>
        <taxon>lamiids</taxon>
        <taxon>Lamiales</taxon>
        <taxon>Lamiaceae</taxon>
        <taxon>Nepetoideae</taxon>
        <taxon>Elsholtzieae</taxon>
        <taxon>Perilla</taxon>
    </lineage>
</organism>
<evidence type="ECO:0000256" key="3">
    <source>
        <dbReference type="ARBA" id="ARBA00023315"/>
    </source>
</evidence>
<dbReference type="PANTHER" id="PTHR31623">
    <property type="entry name" value="F21J9.9"/>
    <property type="match status" value="1"/>
</dbReference>
<evidence type="ECO:0000256" key="1">
    <source>
        <dbReference type="ARBA" id="ARBA00009861"/>
    </source>
</evidence>
<evidence type="ECO:0000256" key="2">
    <source>
        <dbReference type="ARBA" id="ARBA00022679"/>
    </source>
</evidence>